<accession>A0A975HH21</accession>
<dbReference type="GO" id="GO:0005524">
    <property type="term" value="F:ATP binding"/>
    <property type="evidence" value="ECO:0007669"/>
    <property type="project" value="UniProtKB-KW"/>
</dbReference>
<evidence type="ECO:0000256" key="4">
    <source>
        <dbReference type="ARBA" id="ARBA00022840"/>
    </source>
</evidence>
<dbReference type="NCBIfam" id="NF010061">
    <property type="entry name" value="PRK13538.1"/>
    <property type="match status" value="1"/>
</dbReference>
<keyword evidence="6" id="KW-0472">Membrane</keyword>
<dbReference type="NCBIfam" id="TIGR01189">
    <property type="entry name" value="ccmA"/>
    <property type="match status" value="1"/>
</dbReference>
<evidence type="ECO:0000256" key="3">
    <source>
        <dbReference type="ARBA" id="ARBA00022748"/>
    </source>
</evidence>
<dbReference type="Proteomes" id="UP000682739">
    <property type="component" value="Chromosome"/>
</dbReference>
<dbReference type="InterPro" id="IPR003439">
    <property type="entry name" value="ABC_transporter-like_ATP-bd"/>
</dbReference>
<dbReference type="InterPro" id="IPR003593">
    <property type="entry name" value="AAA+_ATPase"/>
</dbReference>
<dbReference type="InterPro" id="IPR005895">
    <property type="entry name" value="ABC_transptr_haem_export_CcmA"/>
</dbReference>
<evidence type="ECO:0000256" key="6">
    <source>
        <dbReference type="ARBA" id="ARBA00023136"/>
    </source>
</evidence>
<dbReference type="Pfam" id="PF00005">
    <property type="entry name" value="ABC_tran"/>
    <property type="match status" value="1"/>
</dbReference>
<evidence type="ECO:0000256" key="5">
    <source>
        <dbReference type="ARBA" id="ARBA00022967"/>
    </source>
</evidence>
<evidence type="ECO:0000256" key="2">
    <source>
        <dbReference type="ARBA" id="ARBA00022741"/>
    </source>
</evidence>
<organism evidence="8 9">
    <name type="scientific">Psychrosphaera ytuae</name>
    <dbReference type="NCBI Taxonomy" id="2820710"/>
    <lineage>
        <taxon>Bacteria</taxon>
        <taxon>Pseudomonadati</taxon>
        <taxon>Pseudomonadota</taxon>
        <taxon>Gammaproteobacteria</taxon>
        <taxon>Alteromonadales</taxon>
        <taxon>Pseudoalteromonadaceae</taxon>
        <taxon>Psychrosphaera</taxon>
    </lineage>
</organism>
<dbReference type="InterPro" id="IPR027417">
    <property type="entry name" value="P-loop_NTPase"/>
</dbReference>
<keyword evidence="4" id="KW-0067">ATP-binding</keyword>
<dbReference type="KEGG" id="psym:J1N51_07960"/>
<protein>
    <submittedName>
        <fullName evidence="8">Cytochrome c biogenesis heme-transporting ATPase CcmA</fullName>
    </submittedName>
</protein>
<feature type="domain" description="ABC transporter" evidence="7">
    <location>
        <begin position="10"/>
        <end position="212"/>
    </location>
</feature>
<name>A0A975HH21_9GAMM</name>
<gene>
    <name evidence="8" type="primary">ccmA</name>
    <name evidence="8" type="ORF">J1N51_07960</name>
</gene>
<dbReference type="Gene3D" id="3.40.50.300">
    <property type="entry name" value="P-loop containing nucleotide triphosphate hydrolases"/>
    <property type="match status" value="1"/>
</dbReference>
<dbReference type="GO" id="GO:0022857">
    <property type="term" value="F:transmembrane transporter activity"/>
    <property type="evidence" value="ECO:0007669"/>
    <property type="project" value="InterPro"/>
</dbReference>
<reference evidence="8" key="1">
    <citation type="submission" date="2021-03" db="EMBL/GenBank/DDBJ databases">
        <title>Description of Psychrosphaera ytuae sp. nov. isolated from deep sea sediment of South China Sea.</title>
        <authorList>
            <person name="Zhang J."/>
            <person name="Xu X.-D."/>
        </authorList>
    </citation>
    <scope>NUCLEOTIDE SEQUENCE</scope>
    <source>
        <strain evidence="8">MTZ26</strain>
    </source>
</reference>
<dbReference type="EMBL" id="CP072110">
    <property type="protein sequence ID" value="QTH62716.1"/>
    <property type="molecule type" value="Genomic_DNA"/>
</dbReference>
<evidence type="ECO:0000313" key="8">
    <source>
        <dbReference type="EMBL" id="QTH62716.1"/>
    </source>
</evidence>
<evidence type="ECO:0000313" key="9">
    <source>
        <dbReference type="Proteomes" id="UP000682739"/>
    </source>
</evidence>
<dbReference type="PANTHER" id="PTHR43499">
    <property type="entry name" value="ABC TRANSPORTER I FAMILY MEMBER 1"/>
    <property type="match status" value="1"/>
</dbReference>
<keyword evidence="3" id="KW-0201">Cytochrome c-type biogenesis</keyword>
<proteinExistence type="predicted"/>
<dbReference type="PANTHER" id="PTHR43499:SF1">
    <property type="entry name" value="ABC TRANSPORTER I FAMILY MEMBER 1"/>
    <property type="match status" value="1"/>
</dbReference>
<dbReference type="SMART" id="SM00382">
    <property type="entry name" value="AAA"/>
    <property type="match status" value="1"/>
</dbReference>
<dbReference type="SUPFAM" id="SSF52540">
    <property type="entry name" value="P-loop containing nucleoside triphosphate hydrolases"/>
    <property type="match status" value="1"/>
</dbReference>
<dbReference type="RefSeq" id="WP_208830133.1">
    <property type="nucleotide sequence ID" value="NZ_CP072110.1"/>
</dbReference>
<keyword evidence="1" id="KW-0813">Transport</keyword>
<sequence>MEKVNSTPLLRAEQLTCIKQDRILFEHLDVAVYPGDIIQVAGPNGAGKTSLLRILAGLAQPHEGQVLYNETPIGADPEQYHQSLLYIGHKAGVKAELSAEENLQFSLALHQHDANQAEALLESVGLLGFEDSLAAQLSAGQHRRISLAQLWSSHAKVWILDEPFTAIDVKGVAAIEQQILSHAQQGGCVILTTHQPLSLPENKVKTLTLKYRV</sequence>
<keyword evidence="2" id="KW-0547">Nucleotide-binding</keyword>
<dbReference type="AlphaFoldDB" id="A0A975HH21"/>
<evidence type="ECO:0000259" key="7">
    <source>
        <dbReference type="PROSITE" id="PS50893"/>
    </source>
</evidence>
<dbReference type="GO" id="GO:0016887">
    <property type="term" value="F:ATP hydrolysis activity"/>
    <property type="evidence" value="ECO:0007669"/>
    <property type="project" value="InterPro"/>
</dbReference>
<keyword evidence="5" id="KW-1278">Translocase</keyword>
<dbReference type="GO" id="GO:0017004">
    <property type="term" value="P:cytochrome complex assembly"/>
    <property type="evidence" value="ECO:0007669"/>
    <property type="project" value="UniProtKB-KW"/>
</dbReference>
<dbReference type="PROSITE" id="PS50893">
    <property type="entry name" value="ABC_TRANSPORTER_2"/>
    <property type="match status" value="1"/>
</dbReference>
<keyword evidence="9" id="KW-1185">Reference proteome</keyword>
<evidence type="ECO:0000256" key="1">
    <source>
        <dbReference type="ARBA" id="ARBA00022448"/>
    </source>
</evidence>